<dbReference type="OrthoDB" id="202197at2759"/>
<evidence type="ECO:0000256" key="3">
    <source>
        <dbReference type="PROSITE-ProRule" id="PRU00221"/>
    </source>
</evidence>
<comment type="caution">
    <text evidence="6">The sequence shown here is derived from an EMBL/GenBank/DDBJ whole genome shotgun (WGS) entry which is preliminary data.</text>
</comment>
<dbReference type="AlphaFoldDB" id="A0A507EVT6"/>
<feature type="domain" description="Nephrocystin 3-like N-terminal" evidence="5">
    <location>
        <begin position="392"/>
        <end position="538"/>
    </location>
</feature>
<dbReference type="Pfam" id="PF00400">
    <property type="entry name" value="WD40"/>
    <property type="match status" value="3"/>
</dbReference>
<dbReference type="InterPro" id="IPR015943">
    <property type="entry name" value="WD40/YVTN_repeat-like_dom_sf"/>
</dbReference>
<feature type="repeat" description="WD" evidence="3">
    <location>
        <begin position="1074"/>
        <end position="1115"/>
    </location>
</feature>
<dbReference type="InterPro" id="IPR001680">
    <property type="entry name" value="WD40_rpt"/>
</dbReference>
<accession>A0A507EVT6</accession>
<dbReference type="CDD" id="cd00200">
    <property type="entry name" value="WD40"/>
    <property type="match status" value="1"/>
</dbReference>
<evidence type="ECO:0000313" key="6">
    <source>
        <dbReference type="EMBL" id="TPX67298.1"/>
    </source>
</evidence>
<feature type="region of interest" description="Disordered" evidence="4">
    <location>
        <begin position="1"/>
        <end position="39"/>
    </location>
</feature>
<dbReference type="InterPro" id="IPR036322">
    <property type="entry name" value="WD40_repeat_dom_sf"/>
</dbReference>
<evidence type="ECO:0000256" key="2">
    <source>
        <dbReference type="ARBA" id="ARBA00022737"/>
    </source>
</evidence>
<feature type="repeat" description="WD" evidence="3">
    <location>
        <begin position="990"/>
        <end position="1031"/>
    </location>
</feature>
<dbReference type="SMART" id="SM00320">
    <property type="entry name" value="WD40"/>
    <property type="match status" value="3"/>
</dbReference>
<dbReference type="SUPFAM" id="SSF52540">
    <property type="entry name" value="P-loop containing nucleoside triphosphate hydrolases"/>
    <property type="match status" value="1"/>
</dbReference>
<keyword evidence="1 3" id="KW-0853">WD repeat</keyword>
<dbReference type="PRINTS" id="PR00320">
    <property type="entry name" value="GPROTEINBRPT"/>
</dbReference>
<dbReference type="Gene3D" id="2.130.10.10">
    <property type="entry name" value="YVTN repeat-like/Quinoprotein amine dehydrogenase"/>
    <property type="match status" value="2"/>
</dbReference>
<evidence type="ECO:0000313" key="7">
    <source>
        <dbReference type="Proteomes" id="UP000320333"/>
    </source>
</evidence>
<protein>
    <recommendedName>
        <fullName evidence="5">Nephrocystin 3-like N-terminal domain-containing protein</fullName>
    </recommendedName>
</protein>
<dbReference type="EMBL" id="QEAP01000403">
    <property type="protein sequence ID" value="TPX67298.1"/>
    <property type="molecule type" value="Genomic_DNA"/>
</dbReference>
<dbReference type="PANTHER" id="PTHR22847:SF637">
    <property type="entry name" value="WD REPEAT DOMAIN 5B"/>
    <property type="match status" value="1"/>
</dbReference>
<proteinExistence type="predicted"/>
<reference evidence="6 7" key="1">
    <citation type="journal article" date="2019" name="Sci. Rep.">
        <title>Comparative genomics of chytrid fungi reveal insights into the obligate biotrophic and pathogenic lifestyle of Synchytrium endobioticum.</title>
        <authorList>
            <person name="van de Vossenberg B.T.L.H."/>
            <person name="Warris S."/>
            <person name="Nguyen H.D.T."/>
            <person name="van Gent-Pelzer M.P.E."/>
            <person name="Joly D.L."/>
            <person name="van de Geest H.C."/>
            <person name="Bonants P.J.M."/>
            <person name="Smith D.S."/>
            <person name="Levesque C.A."/>
            <person name="van der Lee T.A.J."/>
        </authorList>
    </citation>
    <scope>NUCLEOTIDE SEQUENCE [LARGE SCALE GENOMIC DNA]</scope>
    <source>
        <strain evidence="6 7">CBS 675.73</strain>
    </source>
</reference>
<dbReference type="InterPro" id="IPR056884">
    <property type="entry name" value="NPHP3-like_N"/>
</dbReference>
<dbReference type="PROSITE" id="PS50294">
    <property type="entry name" value="WD_REPEATS_REGION"/>
    <property type="match status" value="3"/>
</dbReference>
<dbReference type="GO" id="GO:0005634">
    <property type="term" value="C:nucleus"/>
    <property type="evidence" value="ECO:0007669"/>
    <property type="project" value="TreeGrafter"/>
</dbReference>
<organism evidence="6 7">
    <name type="scientific">Chytriomyces confervae</name>
    <dbReference type="NCBI Taxonomy" id="246404"/>
    <lineage>
        <taxon>Eukaryota</taxon>
        <taxon>Fungi</taxon>
        <taxon>Fungi incertae sedis</taxon>
        <taxon>Chytridiomycota</taxon>
        <taxon>Chytridiomycota incertae sedis</taxon>
        <taxon>Chytridiomycetes</taxon>
        <taxon>Chytridiales</taxon>
        <taxon>Chytriomycetaceae</taxon>
        <taxon>Chytriomyces</taxon>
    </lineage>
</organism>
<dbReference type="InterPro" id="IPR027417">
    <property type="entry name" value="P-loop_NTPase"/>
</dbReference>
<dbReference type="Proteomes" id="UP000320333">
    <property type="component" value="Unassembled WGS sequence"/>
</dbReference>
<evidence type="ECO:0000256" key="1">
    <source>
        <dbReference type="ARBA" id="ARBA00022574"/>
    </source>
</evidence>
<dbReference type="Pfam" id="PF24883">
    <property type="entry name" value="NPHP3_N"/>
    <property type="match status" value="1"/>
</dbReference>
<dbReference type="InterPro" id="IPR020472">
    <property type="entry name" value="WD40_PAC1"/>
</dbReference>
<feature type="non-terminal residue" evidence="6">
    <location>
        <position position="1121"/>
    </location>
</feature>
<evidence type="ECO:0000256" key="4">
    <source>
        <dbReference type="SAM" id="MobiDB-lite"/>
    </source>
</evidence>
<keyword evidence="2" id="KW-0677">Repeat</keyword>
<feature type="repeat" description="WD" evidence="3">
    <location>
        <begin position="1032"/>
        <end position="1073"/>
    </location>
</feature>
<dbReference type="GO" id="GO:1990234">
    <property type="term" value="C:transferase complex"/>
    <property type="evidence" value="ECO:0007669"/>
    <property type="project" value="UniProtKB-ARBA"/>
</dbReference>
<dbReference type="SUPFAM" id="SSF50978">
    <property type="entry name" value="WD40 repeat-like"/>
    <property type="match status" value="1"/>
</dbReference>
<keyword evidence="7" id="KW-1185">Reference proteome</keyword>
<dbReference type="PANTHER" id="PTHR22847">
    <property type="entry name" value="WD40 REPEAT PROTEIN"/>
    <property type="match status" value="1"/>
</dbReference>
<dbReference type="PROSITE" id="PS50082">
    <property type="entry name" value="WD_REPEATS_2"/>
    <property type="match status" value="3"/>
</dbReference>
<dbReference type="PROSITE" id="PS00678">
    <property type="entry name" value="WD_REPEATS_1"/>
    <property type="match status" value="3"/>
</dbReference>
<name>A0A507EVT6_9FUNG</name>
<sequence>MGPNTSKAKKPAPATTSSRMPGPATRKANQPPLKTSSVQLSKAAPLHVPNIVDKTANAPGVQLPIVPHDVPHNVADEKPASAPVAPVAPANAVAPPRIELKFLDGTLGTEIQSQILDDLARAFEDMIVQLDKKSGSQVDVGGLIRQIDDVAVRASAFAENAKSLLSKVSIISSDAGEAVDKFIATIDSVTSTHPLLKLSWFVVYAGYKMVKDASELDDKYRQLPGRFQAVLESVHAFLEIRILGIENEKTRRPLVKASEDIILCLTDGAILFTEYMDEPGTTWSNLSGSNKKKLNQMNERLASVQKAHKTAQEDGLVPILTNGIADIKESMGGLQTGVDGLNTRLDGLQETIVKNQAARETIVKDQAARDKKESVQELLDLCNPLLESIRNGGKPVTWLRCEAGTGKSVIAALVAQKLEEQNMLGAVFFCKAVTRESLVVLIQTIAFELAMINDAFRNKLVETLKNCNFQDASNAATPKIQDTLRIFIVEPMKAWPENASAVIVIDALDEIKDTTNNINRLIGTFLHLSTVKLFVTSRPEVKVGSMEISTANAPTQIEFIAFDQMAPQNLEDLQTFAHMRLDVLFAKYKKEFGPRIKENLTEMLVEKSSGLFIWMTLVLGSLDQGELKTASAHARNNRKKIPETMVELIKSLEASALLGLQDLYCDALSNAFLDGEEAEKDQQCTLFKASVGTLMMIKAPVSADTVPYLFPENEIFEDILASLDSISALTRTDAEGKLLFIHKTVPDFIKSIDLPHVKGAHTCEKDVNFKLDLDEISFNIAIACLDVLNSDLSYNMAELDGSVDYSDAKNPQWNVNVALPEYLQYAILHWSDHFTAAFKNVNLYHQQQLLSKLQLFCEGKLLNYLEATLLVDKLGSVPTTVNSVVLCLKGSHSPNFVSVTQTLLESETSLQDHTSSENSAAAITFITSILQDLKHVSIDFSAQLALSPLQVYNNALTLVPQQTAYYRQYQKDLQVRLIMGAEQDWGPLRLSGHSGTVNSVAVTRDGKTIVSGSYDNTVKVWDTESGECTSTLEGHSFIVNSVAVTPDGKTIVSGSWDNTVKVWDTESGECTSTLTGHTKEVTSVTITPDCEVIVSGSKDRTVKVWDTQTGKCIGTLPSHAQ</sequence>
<dbReference type="InterPro" id="IPR019775">
    <property type="entry name" value="WD40_repeat_CS"/>
</dbReference>
<dbReference type="STRING" id="246404.A0A507EVT6"/>
<evidence type="ECO:0000259" key="5">
    <source>
        <dbReference type="Pfam" id="PF24883"/>
    </source>
</evidence>
<gene>
    <name evidence="6" type="ORF">CcCBS67573_g07548</name>
</gene>
<dbReference type="Gene3D" id="3.40.50.300">
    <property type="entry name" value="P-loop containing nucleotide triphosphate hydrolases"/>
    <property type="match status" value="1"/>
</dbReference>